<proteinExistence type="predicted"/>
<organism evidence="3 4">
    <name type="scientific">Clostridium cellulovorans (strain ATCC 35296 / DSM 3052 / OCM 3 / 743B)</name>
    <dbReference type="NCBI Taxonomy" id="573061"/>
    <lineage>
        <taxon>Bacteria</taxon>
        <taxon>Bacillati</taxon>
        <taxon>Bacillota</taxon>
        <taxon>Clostridia</taxon>
        <taxon>Eubacteriales</taxon>
        <taxon>Clostridiaceae</taxon>
        <taxon>Clostridium</taxon>
    </lineage>
</organism>
<dbReference type="Proteomes" id="UP000002730">
    <property type="component" value="Chromosome"/>
</dbReference>
<dbReference type="eggNOG" id="COG1653">
    <property type="taxonomic scope" value="Bacteria"/>
</dbReference>
<sequence>MRGKTRKILKITILTLMVYSFFISCNTFEKKDDGASKQDNVNSEQGWKSDTSPVTFDWYVNYPWFTTKWGTNYVSKYVTEKTGVSLNFIAPSGDGTETLNAMIDNGKLPDFITLSAWDDNYKTIIKDKLVFPLDQLAEKYDAYFFKVTDKQKLEWYRQNDGYVYCYPNYSLSIKDTSEYKEEKPSNQTFLVRKDIYEAIGSPDMRTTEGFLNALKKAKEKFPIVDGKPLITLGLHEFNDTGNLSLDSILPNFLAIPFEKDGQIYDRITDPEYITWLKTLRKANEFGLLSKEVFVDKRAQMEEKIAEGRYFAMIYQRSDMSPQQLKIYEADKNKIYIPVNGPSNNKFDEPRLPSDSISGWTVTLVSKSCKDPKRAIRFLSYLISEEGNRDLYLGKKGFSWEEVDGKEQFKQDIAYLLNNDRKTFYEKYGGTENYWMLMDSNYIDKWISTEPEPLRLLKDWTKGKTYNFSVYDQITPYGDTEEAVAYSQISFKWQNTLKSLLIANNDNEFDDIFNEFLNYRKNHGYEKIQAYKQKKFEENKKKLNINK</sequence>
<gene>
    <name evidence="3" type="ordered locus">Clocel_2725</name>
</gene>
<dbReference type="STRING" id="573061.Clocel_2725"/>
<dbReference type="PANTHER" id="PTHR43649">
    <property type="entry name" value="ARABINOSE-BINDING PROTEIN-RELATED"/>
    <property type="match status" value="1"/>
</dbReference>
<dbReference type="EMBL" id="CP002160">
    <property type="protein sequence ID" value="ADL52422.1"/>
    <property type="molecule type" value="Genomic_DNA"/>
</dbReference>
<name>D9SRJ3_CLOC7</name>
<dbReference type="OrthoDB" id="9787283at2"/>
<dbReference type="RefSeq" id="WP_010076612.1">
    <property type="nucleotide sequence ID" value="NC_014393.1"/>
</dbReference>
<feature type="chain" id="PRO_5039469753" evidence="2">
    <location>
        <begin position="26"/>
        <end position="546"/>
    </location>
</feature>
<evidence type="ECO:0000313" key="3">
    <source>
        <dbReference type="EMBL" id="ADL52422.1"/>
    </source>
</evidence>
<keyword evidence="1 2" id="KW-0732">Signal</keyword>
<dbReference type="KEGG" id="ccb:Clocel_2725"/>
<dbReference type="HOGENOM" id="CLU_036804_0_0_9"/>
<evidence type="ECO:0000256" key="1">
    <source>
        <dbReference type="ARBA" id="ARBA00022729"/>
    </source>
</evidence>
<evidence type="ECO:0000313" key="4">
    <source>
        <dbReference type="Proteomes" id="UP000002730"/>
    </source>
</evidence>
<evidence type="ECO:0000256" key="2">
    <source>
        <dbReference type="SAM" id="SignalP"/>
    </source>
</evidence>
<feature type="signal peptide" evidence="2">
    <location>
        <begin position="1"/>
        <end position="25"/>
    </location>
</feature>
<reference evidence="3 4" key="1">
    <citation type="submission" date="2010-08" db="EMBL/GenBank/DDBJ databases">
        <title>Complete sequence of Clostridium cellulovorans 743B.</title>
        <authorList>
            <consortium name="US DOE Joint Genome Institute"/>
            <person name="Lucas S."/>
            <person name="Copeland A."/>
            <person name="Lapidus A."/>
            <person name="Cheng J.-F."/>
            <person name="Bruce D."/>
            <person name="Goodwin L."/>
            <person name="Pitluck S."/>
            <person name="Chertkov O."/>
            <person name="Detter J.C."/>
            <person name="Han C."/>
            <person name="Tapia R."/>
            <person name="Land M."/>
            <person name="Hauser L."/>
            <person name="Chang Y.-J."/>
            <person name="Jeffries C."/>
            <person name="Kyrpides N."/>
            <person name="Ivanova N."/>
            <person name="Mikhailova N."/>
            <person name="Hemme C.L."/>
            <person name="Woyke T."/>
        </authorList>
    </citation>
    <scope>NUCLEOTIDE SEQUENCE [LARGE SCALE GENOMIC DNA]</scope>
    <source>
        <strain evidence="4">ATCC 35296 / DSM 3052 / OCM 3 / 743B</strain>
    </source>
</reference>
<keyword evidence="4" id="KW-1185">Reference proteome</keyword>
<dbReference type="InterPro" id="IPR050490">
    <property type="entry name" value="Bact_solute-bd_prot1"/>
</dbReference>
<dbReference type="AlphaFoldDB" id="D9SRJ3"/>
<dbReference type="Gene3D" id="3.40.190.10">
    <property type="entry name" value="Periplasmic binding protein-like II"/>
    <property type="match status" value="2"/>
</dbReference>
<protein>
    <submittedName>
        <fullName evidence="3">Extracellular solute-binding protein family 1</fullName>
    </submittedName>
</protein>
<dbReference type="PANTHER" id="PTHR43649:SF33">
    <property type="entry name" value="POLYGALACTURONAN_RHAMNOGALACTURONAN-BINDING PROTEIN YTCQ"/>
    <property type="match status" value="1"/>
</dbReference>
<dbReference type="SUPFAM" id="SSF53850">
    <property type="entry name" value="Periplasmic binding protein-like II"/>
    <property type="match status" value="1"/>
</dbReference>
<dbReference type="PROSITE" id="PS51257">
    <property type="entry name" value="PROKAR_LIPOPROTEIN"/>
    <property type="match status" value="1"/>
</dbReference>
<accession>D9SRJ3</accession>